<dbReference type="Proteomes" id="UP000839052">
    <property type="component" value="Chromosome"/>
</dbReference>
<gene>
    <name evidence="1" type="ORF">NTG6680_1738</name>
</gene>
<accession>A0ABM8YZL9</accession>
<protein>
    <recommendedName>
        <fullName evidence="3">Transposase IS200-like domain-containing protein</fullName>
    </recommendedName>
</protein>
<evidence type="ECO:0000313" key="2">
    <source>
        <dbReference type="Proteomes" id="UP000839052"/>
    </source>
</evidence>
<name>A0ABM8YZL9_9PROT</name>
<sequence length="130" mass="14314">MDEQIHYRRADAAEGTYFFTVNLAERRSDVLVRHIDELRAAMKTVKDAHPFAILAMVVLPEHLHAIWRACNRAIQTIYCAGRLSRPGSLGGWQKASTFVSAAKPSLSAASGSIGLWGEKIDDGVDGYGER</sequence>
<dbReference type="InterPro" id="IPR036515">
    <property type="entry name" value="Transposase_17_sf"/>
</dbReference>
<organism evidence="1 2">
    <name type="scientific">Candidatus Nitrotoga arctica</name>
    <dbReference type="NCBI Taxonomy" id="453162"/>
    <lineage>
        <taxon>Bacteria</taxon>
        <taxon>Pseudomonadati</taxon>
        <taxon>Pseudomonadota</taxon>
        <taxon>Betaproteobacteria</taxon>
        <taxon>Nitrosomonadales</taxon>
        <taxon>Gallionellaceae</taxon>
        <taxon>Candidatus Nitrotoga</taxon>
    </lineage>
</organism>
<dbReference type="EMBL" id="OU912926">
    <property type="protein sequence ID" value="CAG9932991.1"/>
    <property type="molecule type" value="Genomic_DNA"/>
</dbReference>
<keyword evidence="2" id="KW-1185">Reference proteome</keyword>
<dbReference type="InterPro" id="IPR052715">
    <property type="entry name" value="RAYT_transposase"/>
</dbReference>
<evidence type="ECO:0008006" key="3">
    <source>
        <dbReference type="Google" id="ProtNLM"/>
    </source>
</evidence>
<dbReference type="Gene3D" id="3.30.70.1290">
    <property type="entry name" value="Transposase IS200-like"/>
    <property type="match status" value="1"/>
</dbReference>
<dbReference type="PANTHER" id="PTHR36966:SF1">
    <property type="entry name" value="REP-ASSOCIATED TYROSINE TRANSPOSASE"/>
    <property type="match status" value="1"/>
</dbReference>
<reference evidence="1 2" key="1">
    <citation type="submission" date="2021-10" db="EMBL/GenBank/DDBJ databases">
        <authorList>
            <person name="Koch H."/>
        </authorList>
    </citation>
    <scope>NUCLEOTIDE SEQUENCE [LARGE SCALE GENOMIC DNA]</scope>
    <source>
        <strain evidence="1">6680</strain>
    </source>
</reference>
<dbReference type="SUPFAM" id="SSF143422">
    <property type="entry name" value="Transposase IS200-like"/>
    <property type="match status" value="1"/>
</dbReference>
<dbReference type="PANTHER" id="PTHR36966">
    <property type="entry name" value="REP-ASSOCIATED TYROSINE TRANSPOSASE"/>
    <property type="match status" value="1"/>
</dbReference>
<proteinExistence type="predicted"/>
<evidence type="ECO:0000313" key="1">
    <source>
        <dbReference type="EMBL" id="CAG9932991.1"/>
    </source>
</evidence>